<protein>
    <submittedName>
        <fullName evidence="3">Alpha/beta hydrolase</fullName>
    </submittedName>
</protein>
<dbReference type="GO" id="GO:0016020">
    <property type="term" value="C:membrane"/>
    <property type="evidence" value="ECO:0007669"/>
    <property type="project" value="TreeGrafter"/>
</dbReference>
<dbReference type="Proteomes" id="UP001268256">
    <property type="component" value="Unassembled WGS sequence"/>
</dbReference>
<accession>A0AAE4FTA8</accession>
<gene>
    <name evidence="3" type="ORF">RIF25_14180</name>
</gene>
<dbReference type="EMBL" id="JAVMIP010000019">
    <property type="protein sequence ID" value="MDS3861949.1"/>
    <property type="molecule type" value="Genomic_DNA"/>
</dbReference>
<feature type="domain" description="AB hydrolase-1" evidence="2">
    <location>
        <begin position="29"/>
        <end position="269"/>
    </location>
</feature>
<evidence type="ECO:0000256" key="1">
    <source>
        <dbReference type="ARBA" id="ARBA00022801"/>
    </source>
</evidence>
<proteinExistence type="predicted"/>
<evidence type="ECO:0000313" key="4">
    <source>
        <dbReference type="Proteomes" id="UP001268256"/>
    </source>
</evidence>
<evidence type="ECO:0000313" key="3">
    <source>
        <dbReference type="EMBL" id="MDS3861949.1"/>
    </source>
</evidence>
<dbReference type="InterPro" id="IPR050266">
    <property type="entry name" value="AB_hydrolase_sf"/>
</dbReference>
<dbReference type="Gene3D" id="3.40.50.1820">
    <property type="entry name" value="alpha/beta hydrolase"/>
    <property type="match status" value="1"/>
</dbReference>
<organism evidence="3 4">
    <name type="scientific">Pseudocalidococcus azoricus BACA0444</name>
    <dbReference type="NCBI Taxonomy" id="2918990"/>
    <lineage>
        <taxon>Bacteria</taxon>
        <taxon>Bacillati</taxon>
        <taxon>Cyanobacteriota</taxon>
        <taxon>Cyanophyceae</taxon>
        <taxon>Acaryochloridales</taxon>
        <taxon>Thermosynechococcaceae</taxon>
        <taxon>Pseudocalidococcus</taxon>
        <taxon>Pseudocalidococcus azoricus</taxon>
    </lineage>
</organism>
<keyword evidence="1 3" id="KW-0378">Hydrolase</keyword>
<reference evidence="4" key="1">
    <citation type="submission" date="2023-07" db="EMBL/GenBank/DDBJ databases">
        <authorList>
            <person name="Luz R."/>
            <person name="Cordeiro R."/>
            <person name="Fonseca A."/>
            <person name="Goncalves V."/>
        </authorList>
    </citation>
    <scope>NUCLEOTIDE SEQUENCE [LARGE SCALE GENOMIC DNA]</scope>
    <source>
        <strain evidence="4">BACA0444</strain>
    </source>
</reference>
<dbReference type="AlphaFoldDB" id="A0AAE4FTA8"/>
<name>A0AAE4FTA8_9CYAN</name>
<dbReference type="GO" id="GO:0016787">
    <property type="term" value="F:hydrolase activity"/>
    <property type="evidence" value="ECO:0007669"/>
    <property type="project" value="UniProtKB-KW"/>
</dbReference>
<dbReference type="RefSeq" id="WP_322879171.1">
    <property type="nucleotide sequence ID" value="NZ_JAVMIP010000019.1"/>
</dbReference>
<comment type="caution">
    <text evidence="3">The sequence shown here is derived from an EMBL/GenBank/DDBJ whole genome shotgun (WGS) entry which is preliminary data.</text>
</comment>
<dbReference type="SUPFAM" id="SSF53474">
    <property type="entry name" value="alpha/beta-Hydrolases"/>
    <property type="match status" value="1"/>
</dbReference>
<dbReference type="InterPro" id="IPR029058">
    <property type="entry name" value="AB_hydrolase_fold"/>
</dbReference>
<dbReference type="InterPro" id="IPR000073">
    <property type="entry name" value="AB_hydrolase_1"/>
</dbReference>
<dbReference type="PANTHER" id="PTHR43798">
    <property type="entry name" value="MONOACYLGLYCEROL LIPASE"/>
    <property type="match status" value="1"/>
</dbReference>
<dbReference type="PRINTS" id="PR00111">
    <property type="entry name" value="ABHYDROLASE"/>
</dbReference>
<evidence type="ECO:0000259" key="2">
    <source>
        <dbReference type="Pfam" id="PF00561"/>
    </source>
</evidence>
<dbReference type="PANTHER" id="PTHR43798:SF31">
    <property type="entry name" value="AB HYDROLASE SUPERFAMILY PROTEIN YCLE"/>
    <property type="match status" value="1"/>
</dbReference>
<dbReference type="Pfam" id="PF00561">
    <property type="entry name" value="Abhydrolase_1"/>
    <property type="match status" value="1"/>
</dbReference>
<sequence>MSDVVVRGVSHYYQWICQDASASSEHPKPVMVFLHGWGGSSAYWQTTATALAPDFDCLLYDLRGFGQSQSAPKDQDNPQAYNLPSYVTDLKEFLDGLGLEKVYLNAHSTGASIAALFLSQYPDRVYQAILTCSGIFTYEPLPFALFHLMGGYVVQFRPRWLSQIPGVARLFMSRFLDRPIPQAWQQEFLEDFLQANATAALGLMYSAVSEWAAIQIPQAFARIQTPTLLISGEFDQIIPAPLGQTAAQLNPRVKQIVIPKTGHFPMLEDAATYLAVVNNFLKVPQPHP</sequence>
<keyword evidence="4" id="KW-1185">Reference proteome</keyword>